<dbReference type="STRING" id="1544413.Clow_01571"/>
<dbReference type="PANTHER" id="PTHR11113">
    <property type="entry name" value="N-ACETYLGLUCOSAMINE-6-PHOSPHATE DEACETYLASE"/>
    <property type="match status" value="1"/>
</dbReference>
<feature type="binding site" evidence="8">
    <location>
        <position position="187"/>
    </location>
    <ligand>
        <name>Zn(2+)</name>
        <dbReference type="ChEBI" id="CHEBI:29105"/>
    </ligand>
</feature>
<dbReference type="RefSeq" id="WP_055178183.1">
    <property type="nucleotide sequence ID" value="NZ_JAUSQY010000001.1"/>
</dbReference>
<evidence type="ECO:0000256" key="3">
    <source>
        <dbReference type="ARBA" id="ARBA00022801"/>
    </source>
</evidence>
<evidence type="ECO:0000256" key="1">
    <source>
        <dbReference type="ARBA" id="ARBA00010716"/>
    </source>
</evidence>
<evidence type="ECO:0000256" key="4">
    <source>
        <dbReference type="ARBA" id="ARBA00023277"/>
    </source>
</evidence>
<comment type="similarity">
    <text evidence="1 5">Belongs to the metallo-dependent hydrolases superfamily. NagA family.</text>
</comment>
<feature type="binding site" evidence="7">
    <location>
        <begin position="216"/>
        <end position="217"/>
    </location>
    <ligand>
        <name>substrate</name>
    </ligand>
</feature>
<evidence type="ECO:0000259" key="9">
    <source>
        <dbReference type="Pfam" id="PF01979"/>
    </source>
</evidence>
<dbReference type="InterPro" id="IPR006680">
    <property type="entry name" value="Amidohydro-rel"/>
</dbReference>
<keyword evidence="2 8" id="KW-0479">Metal-binding</keyword>
<evidence type="ECO:0000313" key="11">
    <source>
        <dbReference type="Proteomes" id="UP000050488"/>
    </source>
</evidence>
<dbReference type="PATRIC" id="fig|1544413.3.peg.1573"/>
<comment type="cofactor">
    <cofactor evidence="8">
        <name>a divalent metal cation</name>
        <dbReference type="ChEBI" id="CHEBI:60240"/>
    </cofactor>
    <text evidence="8">Binds 1 divalent metal cation per subunit.</text>
</comment>
<feature type="binding site" evidence="8">
    <location>
        <position position="121"/>
    </location>
    <ligand>
        <name>Zn(2+)</name>
        <dbReference type="ChEBI" id="CHEBI:29105"/>
    </ligand>
</feature>
<evidence type="ECO:0000256" key="2">
    <source>
        <dbReference type="ARBA" id="ARBA00022723"/>
    </source>
</evidence>
<keyword evidence="4 5" id="KW-0119">Carbohydrate metabolism</keyword>
<dbReference type="Gene3D" id="2.30.40.10">
    <property type="entry name" value="Urease, subunit C, domain 1"/>
    <property type="match status" value="1"/>
</dbReference>
<gene>
    <name evidence="10" type="primary">nagA</name>
    <name evidence="10" type="ORF">Clow_01571</name>
</gene>
<feature type="active site" description="Proton donor/acceptor" evidence="6">
    <location>
        <position position="273"/>
    </location>
</feature>
<dbReference type="EC" id="3.5.1.25" evidence="10"/>
<evidence type="ECO:0000313" key="10">
    <source>
        <dbReference type="EMBL" id="KQB86217.1"/>
    </source>
</evidence>
<dbReference type="EMBL" id="LKEV01000004">
    <property type="protein sequence ID" value="KQB86217.1"/>
    <property type="molecule type" value="Genomic_DNA"/>
</dbReference>
<dbReference type="GO" id="GO:0046872">
    <property type="term" value="F:metal ion binding"/>
    <property type="evidence" value="ECO:0007669"/>
    <property type="project" value="UniProtKB-KW"/>
</dbReference>
<dbReference type="SUPFAM" id="SSF51556">
    <property type="entry name" value="Metallo-dependent hydrolases"/>
    <property type="match status" value="1"/>
</dbReference>
<feature type="binding site" evidence="8">
    <location>
        <position position="213"/>
    </location>
    <ligand>
        <name>Zn(2+)</name>
        <dbReference type="ChEBI" id="CHEBI:29105"/>
    </ligand>
</feature>
<protein>
    <submittedName>
        <fullName evidence="10">N-acetylglucosamine-6-phosphate deacetylase</fullName>
        <ecNumber evidence="10">3.5.1.25</ecNumber>
    </submittedName>
</protein>
<dbReference type="GO" id="GO:0006046">
    <property type="term" value="P:N-acetylglucosamine catabolic process"/>
    <property type="evidence" value="ECO:0007669"/>
    <property type="project" value="TreeGrafter"/>
</dbReference>
<accession>A0A0Q0UED4</accession>
<dbReference type="InterPro" id="IPR032466">
    <property type="entry name" value="Metal_Hydrolase"/>
</dbReference>
<reference evidence="10 11" key="1">
    <citation type="submission" date="2015-10" db="EMBL/GenBank/DDBJ databases">
        <title>Corynebacteirum lowii and Corynebacterium oculi species nova, derived from human clinical disease and and emended description of Corynebacterium mastiditis.</title>
        <authorList>
            <person name="Bernard K."/>
            <person name="Pacheco A.L."/>
            <person name="Mcdougall C."/>
            <person name="Burtx T."/>
            <person name="Weibe D."/>
            <person name="Tyler S."/>
            <person name="Olson A.B."/>
            <person name="Cnockaert M."/>
            <person name="Eguchi H."/>
            <person name="Kuwahara T."/>
            <person name="Nakayama-Imaohji H."/>
            <person name="Boudewijins M."/>
            <person name="Van Hoecke F."/>
            <person name="Bernier A.-M."/>
            <person name="Vandamme P."/>
        </authorList>
    </citation>
    <scope>NUCLEOTIDE SEQUENCE [LARGE SCALE GENOMIC DNA]</scope>
    <source>
        <strain evidence="10 11">NML 130206</strain>
    </source>
</reference>
<sequence>MTQPAGLVGRIITAEREYPHARLRWDNGCVESIEELSGPAPRDCPTVIPGLVDVHNHGGAGGAFPTGSKQECLRAARFHRSQGTTTMLASLVSGHEEELRRQIILLREMVEQGEIYGIHLEGPFINSARCGAQAPSRIQPGDPAMLRRLIAEAAGTIRQVTLAPETDHAAELMDICAAHGVIVSFGHTDAPYEVVREAIAQARGKGATVTATHLFNGMAPLHHRAPGASAALLEAAARGEAWVEVIADGVHLHEGTVDMVTAAAPERTLAVTDAMEAAGMSDGTYELGPLTVEVSGGVARLESTGAEPGAIAGGTSTLLQQFLSYRERHGAVAAVRFTSTHAARVLGLEDRAGDLRPGMPATFVVLDESEGIATQVWCEGRRSV</sequence>
<dbReference type="PANTHER" id="PTHR11113:SF14">
    <property type="entry name" value="N-ACETYLGLUCOSAMINE-6-PHOSPHATE DEACETYLASE"/>
    <property type="match status" value="1"/>
</dbReference>
<dbReference type="Gene3D" id="3.20.20.140">
    <property type="entry name" value="Metal-dependent hydrolases"/>
    <property type="match status" value="1"/>
</dbReference>
<evidence type="ECO:0000256" key="7">
    <source>
        <dbReference type="PIRSR" id="PIRSR038994-2"/>
    </source>
</evidence>
<dbReference type="AlphaFoldDB" id="A0A0Q0UED4"/>
<name>A0A0Q0UED4_9CORY</name>
<dbReference type="Proteomes" id="UP000050488">
    <property type="component" value="Unassembled WGS sequence"/>
</dbReference>
<keyword evidence="11" id="KW-1185">Reference proteome</keyword>
<evidence type="ECO:0000256" key="6">
    <source>
        <dbReference type="PIRSR" id="PIRSR038994-1"/>
    </source>
</evidence>
<dbReference type="InterPro" id="IPR011059">
    <property type="entry name" value="Metal-dep_hydrolase_composite"/>
</dbReference>
<evidence type="ECO:0000256" key="8">
    <source>
        <dbReference type="PIRSR" id="PIRSR038994-3"/>
    </source>
</evidence>
<feature type="binding site" evidence="7">
    <location>
        <begin position="311"/>
        <end position="313"/>
    </location>
    <ligand>
        <name>substrate</name>
    </ligand>
</feature>
<dbReference type="GO" id="GO:0008448">
    <property type="term" value="F:N-acetylglucosamine-6-phosphate deacetylase activity"/>
    <property type="evidence" value="ECO:0007669"/>
    <property type="project" value="UniProtKB-EC"/>
</dbReference>
<organism evidence="10 11">
    <name type="scientific">Corynebacterium lowii</name>
    <dbReference type="NCBI Taxonomy" id="1544413"/>
    <lineage>
        <taxon>Bacteria</taxon>
        <taxon>Bacillati</taxon>
        <taxon>Actinomycetota</taxon>
        <taxon>Actinomycetes</taxon>
        <taxon>Mycobacteriales</taxon>
        <taxon>Corynebacteriaceae</taxon>
        <taxon>Corynebacterium</taxon>
    </lineage>
</organism>
<dbReference type="Pfam" id="PF01979">
    <property type="entry name" value="Amidohydro_1"/>
    <property type="match status" value="1"/>
</dbReference>
<feature type="binding site" evidence="7">
    <location>
        <position position="132"/>
    </location>
    <ligand>
        <name>substrate</name>
    </ligand>
</feature>
<feature type="domain" description="Amidohydrolase-related" evidence="9">
    <location>
        <begin position="46"/>
        <end position="380"/>
    </location>
</feature>
<dbReference type="PIRSF" id="PIRSF038994">
    <property type="entry name" value="NagA"/>
    <property type="match status" value="1"/>
</dbReference>
<comment type="caution">
    <text evidence="10">The sequence shown here is derived from an EMBL/GenBank/DDBJ whole genome shotgun (WGS) entry which is preliminary data.</text>
</comment>
<feature type="binding site" evidence="7">
    <location>
        <position position="251"/>
    </location>
    <ligand>
        <name>substrate</name>
    </ligand>
</feature>
<proteinExistence type="inferred from homology"/>
<evidence type="ECO:0000256" key="5">
    <source>
        <dbReference type="PIRNR" id="PIRNR038994"/>
    </source>
</evidence>
<keyword evidence="3 5" id="KW-0378">Hydrolase</keyword>
<feature type="binding site" evidence="7">
    <location>
        <position position="224"/>
    </location>
    <ligand>
        <name>substrate</name>
    </ligand>
</feature>
<dbReference type="OrthoDB" id="9776488at2"/>
<dbReference type="InterPro" id="IPR003764">
    <property type="entry name" value="GlcNAc_6-P_deAcase"/>
</dbReference>